<evidence type="ECO:0000313" key="2">
    <source>
        <dbReference type="EMBL" id="KAF9506827.1"/>
    </source>
</evidence>
<accession>A0A9P6DME8</accession>
<feature type="compositionally biased region" description="Basic and acidic residues" evidence="1">
    <location>
        <begin position="234"/>
        <end position="247"/>
    </location>
</feature>
<name>A0A9P6DME8_9AGAM</name>
<organism evidence="2 3">
    <name type="scientific">Hydnum rufescens UP504</name>
    <dbReference type="NCBI Taxonomy" id="1448309"/>
    <lineage>
        <taxon>Eukaryota</taxon>
        <taxon>Fungi</taxon>
        <taxon>Dikarya</taxon>
        <taxon>Basidiomycota</taxon>
        <taxon>Agaricomycotina</taxon>
        <taxon>Agaricomycetes</taxon>
        <taxon>Cantharellales</taxon>
        <taxon>Hydnaceae</taxon>
        <taxon>Hydnum</taxon>
    </lineage>
</organism>
<sequence length="309" mass="33544">MASTSTSQAPVQLGQPGQQTDISSQSRQNSGDWTQSLLQLATTAQLKKHAFNLQFQTAHVLAAHQSLQEKSSTIEDIKAQKNWLERYVNMATTFHQFSYETFSERLSLLNQLRLVNEDREKADALEADIQKECDHYRAKIQMITDGEYAEAKKQVDALRAQLGMPPMRTLQSVLDEASATYLQQRRLAHALRPAVDNTSASSRPSAPSDAPVASQSAFAPGSSIPRKRPPKHGRPGDEGNLRNDEPPKKKRGRPKGSRNKSTIAAIQGTKPVNNTAPASTSAGAVSASAENSAEIHAQANDPSVPDAAA</sequence>
<dbReference type="EMBL" id="MU129098">
    <property type="protein sequence ID" value="KAF9506827.1"/>
    <property type="molecule type" value="Genomic_DNA"/>
</dbReference>
<feature type="compositionally biased region" description="Low complexity" evidence="1">
    <location>
        <begin position="276"/>
        <end position="289"/>
    </location>
</feature>
<dbReference type="AlphaFoldDB" id="A0A9P6DME8"/>
<proteinExistence type="predicted"/>
<feature type="region of interest" description="Disordered" evidence="1">
    <location>
        <begin position="192"/>
        <end position="309"/>
    </location>
</feature>
<dbReference type="Proteomes" id="UP000886523">
    <property type="component" value="Unassembled WGS sequence"/>
</dbReference>
<feature type="compositionally biased region" description="Low complexity" evidence="1">
    <location>
        <begin position="199"/>
        <end position="217"/>
    </location>
</feature>
<gene>
    <name evidence="2" type="ORF">BS47DRAFT_1399178</name>
</gene>
<reference evidence="2" key="1">
    <citation type="journal article" date="2020" name="Nat. Commun.">
        <title>Large-scale genome sequencing of mycorrhizal fungi provides insights into the early evolution of symbiotic traits.</title>
        <authorList>
            <person name="Miyauchi S."/>
            <person name="Kiss E."/>
            <person name="Kuo A."/>
            <person name="Drula E."/>
            <person name="Kohler A."/>
            <person name="Sanchez-Garcia M."/>
            <person name="Morin E."/>
            <person name="Andreopoulos B."/>
            <person name="Barry K.W."/>
            <person name="Bonito G."/>
            <person name="Buee M."/>
            <person name="Carver A."/>
            <person name="Chen C."/>
            <person name="Cichocki N."/>
            <person name="Clum A."/>
            <person name="Culley D."/>
            <person name="Crous P.W."/>
            <person name="Fauchery L."/>
            <person name="Girlanda M."/>
            <person name="Hayes R.D."/>
            <person name="Keri Z."/>
            <person name="LaButti K."/>
            <person name="Lipzen A."/>
            <person name="Lombard V."/>
            <person name="Magnuson J."/>
            <person name="Maillard F."/>
            <person name="Murat C."/>
            <person name="Nolan M."/>
            <person name="Ohm R.A."/>
            <person name="Pangilinan J."/>
            <person name="Pereira M.F."/>
            <person name="Perotto S."/>
            <person name="Peter M."/>
            <person name="Pfister S."/>
            <person name="Riley R."/>
            <person name="Sitrit Y."/>
            <person name="Stielow J.B."/>
            <person name="Szollosi G."/>
            <person name="Zifcakova L."/>
            <person name="Stursova M."/>
            <person name="Spatafora J.W."/>
            <person name="Tedersoo L."/>
            <person name="Vaario L.M."/>
            <person name="Yamada A."/>
            <person name="Yan M."/>
            <person name="Wang P."/>
            <person name="Xu J."/>
            <person name="Bruns T."/>
            <person name="Baldrian P."/>
            <person name="Vilgalys R."/>
            <person name="Dunand C."/>
            <person name="Henrissat B."/>
            <person name="Grigoriev I.V."/>
            <person name="Hibbett D."/>
            <person name="Nagy L.G."/>
            <person name="Martin F.M."/>
        </authorList>
    </citation>
    <scope>NUCLEOTIDE SEQUENCE</scope>
    <source>
        <strain evidence="2">UP504</strain>
    </source>
</reference>
<evidence type="ECO:0000256" key="1">
    <source>
        <dbReference type="SAM" id="MobiDB-lite"/>
    </source>
</evidence>
<feature type="region of interest" description="Disordered" evidence="1">
    <location>
        <begin position="1"/>
        <end position="29"/>
    </location>
</feature>
<keyword evidence="3" id="KW-1185">Reference proteome</keyword>
<dbReference type="OrthoDB" id="20865at2759"/>
<feature type="compositionally biased region" description="Basic residues" evidence="1">
    <location>
        <begin position="248"/>
        <end position="258"/>
    </location>
</feature>
<comment type="caution">
    <text evidence="2">The sequence shown here is derived from an EMBL/GenBank/DDBJ whole genome shotgun (WGS) entry which is preliminary data.</text>
</comment>
<protein>
    <submittedName>
        <fullName evidence="2">Uncharacterized protein</fullName>
    </submittedName>
</protein>
<evidence type="ECO:0000313" key="3">
    <source>
        <dbReference type="Proteomes" id="UP000886523"/>
    </source>
</evidence>